<feature type="domain" description="DUF6533" evidence="2">
    <location>
        <begin position="32"/>
        <end position="77"/>
    </location>
</feature>
<feature type="transmembrane region" description="Helical" evidence="1">
    <location>
        <begin position="136"/>
        <end position="156"/>
    </location>
</feature>
<feature type="transmembrane region" description="Helical" evidence="1">
    <location>
        <begin position="186"/>
        <end position="205"/>
    </location>
</feature>
<feature type="transmembrane region" description="Helical" evidence="1">
    <location>
        <begin position="261"/>
        <end position="280"/>
    </location>
</feature>
<evidence type="ECO:0000256" key="1">
    <source>
        <dbReference type="SAM" id="Phobius"/>
    </source>
</evidence>
<keyword evidence="1" id="KW-0812">Transmembrane</keyword>
<dbReference type="OrthoDB" id="3258294at2759"/>
<feature type="transmembrane region" description="Helical" evidence="1">
    <location>
        <begin position="225"/>
        <end position="249"/>
    </location>
</feature>
<dbReference type="InterPro" id="IPR045340">
    <property type="entry name" value="DUF6533"/>
</dbReference>
<reference evidence="3" key="1">
    <citation type="submission" date="2020-05" db="EMBL/GenBank/DDBJ databases">
        <title>Mycena genomes resolve the evolution of fungal bioluminescence.</title>
        <authorList>
            <person name="Tsai I.J."/>
        </authorList>
    </citation>
    <scope>NUCLEOTIDE SEQUENCE</scope>
    <source>
        <strain evidence="3">110903Hualien_Pintung</strain>
    </source>
</reference>
<feature type="transmembrane region" description="Helical" evidence="1">
    <location>
        <begin position="70"/>
        <end position="94"/>
    </location>
</feature>
<feature type="transmembrane region" description="Helical" evidence="1">
    <location>
        <begin position="29"/>
        <end position="49"/>
    </location>
</feature>
<accession>A0A8H6WJQ8</accession>
<evidence type="ECO:0000313" key="4">
    <source>
        <dbReference type="Proteomes" id="UP000613580"/>
    </source>
</evidence>
<keyword evidence="1" id="KW-0472">Membrane</keyword>
<organism evidence="3 4">
    <name type="scientific">Mycena chlorophos</name>
    <name type="common">Agaric fungus</name>
    <name type="synonym">Agaricus chlorophos</name>
    <dbReference type="NCBI Taxonomy" id="658473"/>
    <lineage>
        <taxon>Eukaryota</taxon>
        <taxon>Fungi</taxon>
        <taxon>Dikarya</taxon>
        <taxon>Basidiomycota</taxon>
        <taxon>Agaricomycotina</taxon>
        <taxon>Agaricomycetes</taxon>
        <taxon>Agaricomycetidae</taxon>
        <taxon>Agaricales</taxon>
        <taxon>Marasmiineae</taxon>
        <taxon>Mycenaceae</taxon>
        <taxon>Mycena</taxon>
    </lineage>
</organism>
<sequence length="383" mass="43362">MEAVGPEILIGAPEITEGEYVQLVRGNLIPLYVVLVGLTWVLHDFFVTIEDEVRYIWPQRWHFSKAMYFWIRYYTILLLAFDAIQIHVFSMPGITSDGLCIAMDTIIRVVGAVSLWSVEIIMQLRVYALYNCSKRIALTNFLFFLASIAAFMWILVVNHSHRAAVIADVIRLPLPGCPDVHSGIEWAQWVPATVFEGYLFLFALVRAIRATMDETRRGIHASRKYSLLSLVLRDNVVYFLAVTVLLVFNNLMVVNVTGIPWFSYGPFHAAIGILTTRMLLNLRKATAFEIEGTTARDDDDGSEVDTLDFGHGVAVVSTVQLATQHKWLDINFDFEKGMGEVFGSEASSVVSRRDDESEMEFSVDPRTYYGKRKKGEDSPTWPV</sequence>
<dbReference type="Pfam" id="PF20151">
    <property type="entry name" value="DUF6533"/>
    <property type="match status" value="1"/>
</dbReference>
<dbReference type="Proteomes" id="UP000613580">
    <property type="component" value="Unassembled WGS sequence"/>
</dbReference>
<evidence type="ECO:0000259" key="2">
    <source>
        <dbReference type="Pfam" id="PF20151"/>
    </source>
</evidence>
<name>A0A8H6WJQ8_MYCCL</name>
<comment type="caution">
    <text evidence="3">The sequence shown here is derived from an EMBL/GenBank/DDBJ whole genome shotgun (WGS) entry which is preliminary data.</text>
</comment>
<feature type="transmembrane region" description="Helical" evidence="1">
    <location>
        <begin position="106"/>
        <end position="124"/>
    </location>
</feature>
<dbReference type="AlphaFoldDB" id="A0A8H6WJQ8"/>
<evidence type="ECO:0000313" key="3">
    <source>
        <dbReference type="EMBL" id="KAF7321149.1"/>
    </source>
</evidence>
<proteinExistence type="predicted"/>
<protein>
    <recommendedName>
        <fullName evidence="2">DUF6533 domain-containing protein</fullName>
    </recommendedName>
</protein>
<keyword evidence="4" id="KW-1185">Reference proteome</keyword>
<keyword evidence="1" id="KW-1133">Transmembrane helix</keyword>
<gene>
    <name evidence="3" type="ORF">HMN09_00203000</name>
</gene>
<dbReference type="EMBL" id="JACAZE010000002">
    <property type="protein sequence ID" value="KAF7321149.1"/>
    <property type="molecule type" value="Genomic_DNA"/>
</dbReference>